<dbReference type="EMBL" id="BAABIQ010000040">
    <property type="protein sequence ID" value="GAA4798746.1"/>
    <property type="molecule type" value="Genomic_DNA"/>
</dbReference>
<feature type="chain" id="PRO_5047007711" description="RHS repeat protein" evidence="1">
    <location>
        <begin position="26"/>
        <end position="1211"/>
    </location>
</feature>
<dbReference type="NCBIfam" id="TIGR01643">
    <property type="entry name" value="YD_repeat_2x"/>
    <property type="match status" value="1"/>
</dbReference>
<dbReference type="Proteomes" id="UP001501411">
    <property type="component" value="Unassembled WGS sequence"/>
</dbReference>
<proteinExistence type="predicted"/>
<accession>A0ABP9BPW5</accession>
<dbReference type="Gene3D" id="2.180.10.10">
    <property type="entry name" value="RHS repeat-associated core"/>
    <property type="match status" value="1"/>
</dbReference>
<keyword evidence="1" id="KW-0732">Signal</keyword>
<dbReference type="InterPro" id="IPR006530">
    <property type="entry name" value="YD"/>
</dbReference>
<protein>
    <recommendedName>
        <fullName evidence="4">RHS repeat protein</fullName>
    </recommendedName>
</protein>
<evidence type="ECO:0008006" key="4">
    <source>
        <dbReference type="Google" id="ProtNLM"/>
    </source>
</evidence>
<reference evidence="3" key="1">
    <citation type="journal article" date="2019" name="Int. J. Syst. Evol. Microbiol.">
        <title>The Global Catalogue of Microorganisms (GCM) 10K type strain sequencing project: providing services to taxonomists for standard genome sequencing and annotation.</title>
        <authorList>
            <consortium name="The Broad Institute Genomics Platform"/>
            <consortium name="The Broad Institute Genome Sequencing Center for Infectious Disease"/>
            <person name="Wu L."/>
            <person name="Ma J."/>
        </authorList>
    </citation>
    <scope>NUCLEOTIDE SEQUENCE [LARGE SCALE GENOMIC DNA]</scope>
    <source>
        <strain evidence="3">JCM 18200</strain>
    </source>
</reference>
<evidence type="ECO:0000313" key="2">
    <source>
        <dbReference type="EMBL" id="GAA4798746.1"/>
    </source>
</evidence>
<evidence type="ECO:0000313" key="3">
    <source>
        <dbReference type="Proteomes" id="UP001501411"/>
    </source>
</evidence>
<feature type="signal peptide" evidence="1">
    <location>
        <begin position="1"/>
        <end position="25"/>
    </location>
</feature>
<gene>
    <name evidence="2" type="ORF">GCM10023231_29380</name>
</gene>
<comment type="caution">
    <text evidence="2">The sequence shown here is derived from an EMBL/GenBank/DDBJ whole genome shotgun (WGS) entry which is preliminary data.</text>
</comment>
<organism evidence="2 3">
    <name type="scientific">Olivibacter ginsenosidimutans</name>
    <dbReference type="NCBI Taxonomy" id="1176537"/>
    <lineage>
        <taxon>Bacteria</taxon>
        <taxon>Pseudomonadati</taxon>
        <taxon>Bacteroidota</taxon>
        <taxon>Sphingobacteriia</taxon>
        <taxon>Sphingobacteriales</taxon>
        <taxon>Sphingobacteriaceae</taxon>
        <taxon>Olivibacter</taxon>
    </lineage>
</organism>
<name>A0ABP9BPW5_9SPHI</name>
<keyword evidence="3" id="KW-1185">Reference proteome</keyword>
<sequence length="1211" mass="136018">MKIRANYKLMVLCGIVMLVSFSSLAQGLDYTKVSISSPNSASLGKFTDIPVNKHTGIPSINIPLYTISDGVLSLPISLSYHAGGIKVIESASWVGTGWALNAGGMITRTVRGLPDEAANTQKGQYGHYANYGYSNYLTLTGEGGRTYDHLFSTGERDGEPDLFTFNFNGYSGKFFFNDDRTIVIIENNDDLKIESTFRLPNNGSVLGMQQNIQGFTVTTKDGTKYYFGKYSADLPKTGYVYPIEVTRRYTLNNGLSSDVVFSSWYLTKIESFDGLNRIELNYMPEKYSVYNIGLFPVFNLDQIAMQKGHELVRDYFDGIRLADIIFSHGELIFKPSSVARLDLSGNSSSGGYGFNESANTEGKALDEIEVRTGNALLKKIKFYTSYFDDPFGQLGSGLNLYTSSTIVSDKKRLKLDSLVEYGAAGERSAPYKFYYESNFLSRRLSLAQDHWGFYNAETANSTLIPTITKDIYTEFYRGANREPKWPEMKEGALKEIVYPTGGSVIFDFEPNKAYLNIVMHGLEYFDNFHVGMDGSYSKVWDNIQFTGNEKYQLVFTNGPSEGVGGSQVASFNLKNKATGQIVSSASLEASKTATYTNNIPEGIYTLNMFRDSRNSSTGAYLSFSKYVSTDVQDPIVGGLRIKMITKKAGNGTPDMVESYSYETNGRSTGYLYERPRYIQSIRNDIVKIYGFRSGEGPDYIPNPHPNGCIAVEGPNLGVPHMIAPYSITPMSNYQGNHIGYDEVTLTYNNNAQGKSIYRFYNVNSWERETTKYVYTDFSGQCDPFAPNFPAAPIPFEFQRGELKDEDHFDSSGKLRKSITYLYSYDSTKVFTPALKVERDLFTEYTLRGYFKKRIETITTINGSGTGESVMTVDTILFDSPYHRQMTRSSVENSEGRTITHYKYAFDFRMPQAEAISDGWATYLSDCQTCDIQHQQRTAACGNDWNCAFRSFHEMRACKAAARQRYITYRRNNFSEPNSLYKTTFASNKQNADNMLKPIWDLHDRFINTPLEITTRKNGKVTNSVFNRYGFFNIGSDSYPYLSGLLVLDFPQANAAFSISSNTNVSLTLDSKYDERETFSYSNGKLTSSQKKAGAITTYLWSYRGQYPVAEVRNATFAQVQTVFGGATALSTFTASEPTDAVVRSKLDPLRTALPDASVSWYTYKPLVGISSGTDPSGRTTYYNYDGFGRLKETKNTQSKTTDTYEYHYRNQ</sequence>
<evidence type="ECO:0000256" key="1">
    <source>
        <dbReference type="SAM" id="SignalP"/>
    </source>
</evidence>
<dbReference type="RefSeq" id="WP_345232568.1">
    <property type="nucleotide sequence ID" value="NZ_BAABIQ010000040.1"/>
</dbReference>